<dbReference type="GO" id="GO:0015250">
    <property type="term" value="F:water channel activity"/>
    <property type="evidence" value="ECO:0007669"/>
    <property type="project" value="TreeGrafter"/>
</dbReference>
<dbReference type="AlphaFoldDB" id="A0A1Y2FWJ2"/>
<keyword evidence="3 10" id="KW-0813">Transport</keyword>
<protein>
    <submittedName>
        <fullName evidence="13">Aquaporin-like protein</fullName>
    </submittedName>
</protein>
<gene>
    <name evidence="13" type="ORF">BCR37DRAFT_141364</name>
</gene>
<evidence type="ECO:0000256" key="8">
    <source>
        <dbReference type="ARBA" id="ARBA00034651"/>
    </source>
</evidence>
<dbReference type="Proteomes" id="UP000193685">
    <property type="component" value="Unassembled WGS sequence"/>
</dbReference>
<feature type="region of interest" description="Disordered" evidence="11">
    <location>
        <begin position="359"/>
        <end position="434"/>
    </location>
</feature>
<keyword evidence="6 12" id="KW-1133">Transmembrane helix</keyword>
<evidence type="ECO:0000256" key="9">
    <source>
        <dbReference type="ARBA" id="ARBA00049405"/>
    </source>
</evidence>
<evidence type="ECO:0000256" key="5">
    <source>
        <dbReference type="ARBA" id="ARBA00022737"/>
    </source>
</evidence>
<feature type="transmembrane region" description="Helical" evidence="12">
    <location>
        <begin position="300"/>
        <end position="323"/>
    </location>
</feature>
<comment type="catalytic activity">
    <reaction evidence="9">
        <text>glycerol(in) = glycerol(out)</text>
        <dbReference type="Rhea" id="RHEA:29675"/>
        <dbReference type="ChEBI" id="CHEBI:17754"/>
    </reaction>
</comment>
<dbReference type="OrthoDB" id="3222at2759"/>
<dbReference type="PANTHER" id="PTHR43829">
    <property type="entry name" value="AQUAPORIN OR AQUAGLYCEROPORIN RELATED"/>
    <property type="match status" value="1"/>
</dbReference>
<dbReference type="InterPro" id="IPR000425">
    <property type="entry name" value="MIP"/>
</dbReference>
<feature type="transmembrane region" description="Helical" evidence="12">
    <location>
        <begin position="247"/>
        <end position="265"/>
    </location>
</feature>
<comment type="catalytic activity">
    <reaction evidence="8">
        <text>H2O(in) = H2O(out)</text>
        <dbReference type="Rhea" id="RHEA:29667"/>
        <dbReference type="ChEBI" id="CHEBI:15377"/>
    </reaction>
</comment>
<comment type="caution">
    <text evidence="13">The sequence shown here is derived from an EMBL/GenBank/DDBJ whole genome shotgun (WGS) entry which is preliminary data.</text>
</comment>
<keyword evidence="7 12" id="KW-0472">Membrane</keyword>
<feature type="transmembrane region" description="Helical" evidence="12">
    <location>
        <begin position="216"/>
        <end position="235"/>
    </location>
</feature>
<comment type="subcellular location">
    <subcellularLocation>
        <location evidence="1">Membrane</location>
        <topology evidence="1">Multi-pass membrane protein</topology>
    </subcellularLocation>
</comment>
<dbReference type="Gene3D" id="1.20.1080.10">
    <property type="entry name" value="Glycerol uptake facilitator protein"/>
    <property type="match status" value="1"/>
</dbReference>
<reference evidence="13 14" key="1">
    <citation type="submission" date="2016-07" db="EMBL/GenBank/DDBJ databases">
        <title>Pervasive Adenine N6-methylation of Active Genes in Fungi.</title>
        <authorList>
            <consortium name="DOE Joint Genome Institute"/>
            <person name="Mondo S.J."/>
            <person name="Dannebaum R.O."/>
            <person name="Kuo R.C."/>
            <person name="Labutti K."/>
            <person name="Haridas S."/>
            <person name="Kuo A."/>
            <person name="Salamov A."/>
            <person name="Ahrendt S.R."/>
            <person name="Lipzen A."/>
            <person name="Sullivan W."/>
            <person name="Andreopoulos W.B."/>
            <person name="Clum A."/>
            <person name="Lindquist E."/>
            <person name="Daum C."/>
            <person name="Ramamoorthy G.K."/>
            <person name="Gryganskyi A."/>
            <person name="Culley D."/>
            <person name="Magnuson J.K."/>
            <person name="James T.Y."/>
            <person name="O'Malley M.A."/>
            <person name="Stajich J.E."/>
            <person name="Spatafora J.W."/>
            <person name="Visel A."/>
            <person name="Grigoriev I.V."/>
        </authorList>
    </citation>
    <scope>NUCLEOTIDE SEQUENCE [LARGE SCALE GENOMIC DNA]</scope>
    <source>
        <strain evidence="13 14">12-1054</strain>
    </source>
</reference>
<dbReference type="STRING" id="56484.A0A1Y2FWJ2"/>
<dbReference type="InterPro" id="IPR023271">
    <property type="entry name" value="Aquaporin-like"/>
</dbReference>
<dbReference type="EMBL" id="MCFI01000002">
    <property type="protein sequence ID" value="ORY87025.1"/>
    <property type="molecule type" value="Genomic_DNA"/>
</dbReference>
<feature type="transmembrane region" description="Helical" evidence="12">
    <location>
        <begin position="77"/>
        <end position="99"/>
    </location>
</feature>
<accession>A0A1Y2FWJ2</accession>
<keyword evidence="5" id="KW-0677">Repeat</keyword>
<evidence type="ECO:0000256" key="4">
    <source>
        <dbReference type="ARBA" id="ARBA00022692"/>
    </source>
</evidence>
<dbReference type="GeneID" id="63782668"/>
<feature type="compositionally biased region" description="Basic and acidic residues" evidence="11">
    <location>
        <begin position="376"/>
        <end position="409"/>
    </location>
</feature>
<feature type="transmembrane region" description="Helical" evidence="12">
    <location>
        <begin position="128"/>
        <end position="149"/>
    </location>
</feature>
<evidence type="ECO:0000256" key="1">
    <source>
        <dbReference type="ARBA" id="ARBA00004141"/>
    </source>
</evidence>
<comment type="similarity">
    <text evidence="2 10">Belongs to the MIP/aquaporin (TC 1.A.8) family.</text>
</comment>
<evidence type="ECO:0000256" key="11">
    <source>
        <dbReference type="SAM" id="MobiDB-lite"/>
    </source>
</evidence>
<dbReference type="CDD" id="cd00333">
    <property type="entry name" value="MIP"/>
    <property type="match status" value="1"/>
</dbReference>
<sequence>MEHTALADLESAGLHKPNGDLRARNPRMAVPQHQYESWAPKFRAIQSQGPSKEDKEKNKSEDLTFVSKARRYLREPLAEFVGTMILILFGDGSVAQVTLSNNEFGSYQSISWCWGIGVMLGVYHAGGISGGLLNAVLCLTLVNPAVTLANCLFRRFPWKKLIPYSIAQILGAMVGAAIVYANYQSAIDQFEGGVGVRTTKTSGIFATYALDALTPVGQFFSEVVATAILIMTLFAIGDEQNNPAGDFGPLIIFFLIFGLGAAFGYETGYALNLARDFGPRLVSYMLGYGKVVWTANGNYSIIPCTAPFVGAIIGGLVYDTLIFTGDSPLNRRHFGIDEWRWRHGVNTIVEDVVDALPDAMVPGNRDDSSSSSTAEGSRERQSTLQGSKDKHSEKRVDFAGGHLDTHEQLADASQQNMPIGGPPHLDATGRTHSI</sequence>
<dbReference type="InterPro" id="IPR050363">
    <property type="entry name" value="MIP/Aquaporin"/>
</dbReference>
<feature type="transmembrane region" description="Helical" evidence="12">
    <location>
        <begin position="161"/>
        <end position="183"/>
    </location>
</feature>
<evidence type="ECO:0000256" key="6">
    <source>
        <dbReference type="ARBA" id="ARBA00022989"/>
    </source>
</evidence>
<name>A0A1Y2FWJ2_PROLT</name>
<dbReference type="FunFam" id="1.20.1080.10:FF:000027">
    <property type="entry name" value="MIP aquaporin"/>
    <property type="match status" value="1"/>
</dbReference>
<keyword evidence="14" id="KW-1185">Reference proteome</keyword>
<dbReference type="GO" id="GO:0005886">
    <property type="term" value="C:plasma membrane"/>
    <property type="evidence" value="ECO:0007669"/>
    <property type="project" value="TreeGrafter"/>
</dbReference>
<evidence type="ECO:0000256" key="12">
    <source>
        <dbReference type="SAM" id="Phobius"/>
    </source>
</evidence>
<dbReference type="NCBIfam" id="TIGR00861">
    <property type="entry name" value="MIP"/>
    <property type="match status" value="1"/>
</dbReference>
<dbReference type="Pfam" id="PF00230">
    <property type="entry name" value="MIP"/>
    <property type="match status" value="1"/>
</dbReference>
<dbReference type="GO" id="GO:0015254">
    <property type="term" value="F:glycerol channel activity"/>
    <property type="evidence" value="ECO:0007669"/>
    <property type="project" value="TreeGrafter"/>
</dbReference>
<proteinExistence type="inferred from homology"/>
<dbReference type="RefSeq" id="XP_040727881.1">
    <property type="nucleotide sequence ID" value="XM_040866069.1"/>
</dbReference>
<evidence type="ECO:0000313" key="14">
    <source>
        <dbReference type="Proteomes" id="UP000193685"/>
    </source>
</evidence>
<feature type="region of interest" description="Disordered" evidence="11">
    <location>
        <begin position="1"/>
        <end position="31"/>
    </location>
</feature>
<dbReference type="SUPFAM" id="SSF81338">
    <property type="entry name" value="Aquaporin-like"/>
    <property type="match status" value="1"/>
</dbReference>
<keyword evidence="4 10" id="KW-0812">Transmembrane</keyword>
<evidence type="ECO:0000256" key="10">
    <source>
        <dbReference type="RuleBase" id="RU000477"/>
    </source>
</evidence>
<dbReference type="PANTHER" id="PTHR43829:SF9">
    <property type="entry name" value="AQUAPORIN-9"/>
    <property type="match status" value="1"/>
</dbReference>
<evidence type="ECO:0000313" key="13">
    <source>
        <dbReference type="EMBL" id="ORY87025.1"/>
    </source>
</evidence>
<evidence type="ECO:0000256" key="3">
    <source>
        <dbReference type="ARBA" id="ARBA00022448"/>
    </source>
</evidence>
<organism evidence="13 14">
    <name type="scientific">Protomyces lactucae-debilis</name>
    <dbReference type="NCBI Taxonomy" id="2754530"/>
    <lineage>
        <taxon>Eukaryota</taxon>
        <taxon>Fungi</taxon>
        <taxon>Dikarya</taxon>
        <taxon>Ascomycota</taxon>
        <taxon>Taphrinomycotina</taxon>
        <taxon>Taphrinomycetes</taxon>
        <taxon>Taphrinales</taxon>
        <taxon>Protomycetaceae</taxon>
        <taxon>Protomyces</taxon>
    </lineage>
</organism>
<evidence type="ECO:0000256" key="2">
    <source>
        <dbReference type="ARBA" id="ARBA00006175"/>
    </source>
</evidence>
<dbReference type="PRINTS" id="PR00783">
    <property type="entry name" value="MINTRINSICP"/>
</dbReference>
<evidence type="ECO:0000256" key="7">
    <source>
        <dbReference type="ARBA" id="ARBA00023136"/>
    </source>
</evidence>